<dbReference type="InterPro" id="IPR035979">
    <property type="entry name" value="RBD_domain_sf"/>
</dbReference>
<evidence type="ECO:0000256" key="3">
    <source>
        <dbReference type="ARBA" id="ARBA00023242"/>
    </source>
</evidence>
<dbReference type="InterPro" id="IPR000504">
    <property type="entry name" value="RRM_dom"/>
</dbReference>
<dbReference type="InterPro" id="IPR012677">
    <property type="entry name" value="Nucleotide-bd_a/b_plait_sf"/>
</dbReference>
<evidence type="ECO:0000313" key="7">
    <source>
        <dbReference type="EMBL" id="KTB03922.1"/>
    </source>
</evidence>
<evidence type="ECO:0000256" key="4">
    <source>
        <dbReference type="PROSITE-ProRule" id="PRU00176"/>
    </source>
</evidence>
<dbReference type="SUPFAM" id="SSF54928">
    <property type="entry name" value="RNA-binding domain, RBD"/>
    <property type="match status" value="1"/>
</dbReference>
<feature type="compositionally biased region" description="Basic and acidic residues" evidence="5">
    <location>
        <begin position="297"/>
        <end position="317"/>
    </location>
</feature>
<evidence type="ECO:0000256" key="1">
    <source>
        <dbReference type="ARBA" id="ARBA00004604"/>
    </source>
</evidence>
<dbReference type="InterPro" id="IPR034138">
    <property type="entry name" value="NOP8_RRM"/>
</dbReference>
<dbReference type="GO" id="GO:0008428">
    <property type="term" value="F:ribonuclease inhibitor activity"/>
    <property type="evidence" value="ECO:0007669"/>
    <property type="project" value="EnsemblFungi"/>
</dbReference>
<gene>
    <name evidence="7" type="ORF">AO440_000221</name>
</gene>
<organism evidence="7 8">
    <name type="scientific">Candida glabrata</name>
    <name type="common">Yeast</name>
    <name type="synonym">Torulopsis glabrata</name>
    <dbReference type="NCBI Taxonomy" id="5478"/>
    <lineage>
        <taxon>Eukaryota</taxon>
        <taxon>Fungi</taxon>
        <taxon>Dikarya</taxon>
        <taxon>Ascomycota</taxon>
        <taxon>Saccharomycotina</taxon>
        <taxon>Saccharomycetes</taxon>
        <taxon>Saccharomycetales</taxon>
        <taxon>Saccharomycetaceae</taxon>
        <taxon>Nakaseomyces</taxon>
    </lineage>
</organism>
<dbReference type="GO" id="GO:0000463">
    <property type="term" value="P:maturation of LSU-rRNA from tricistronic rRNA transcript (SSU-rRNA, 5.8S rRNA, LSU-rRNA)"/>
    <property type="evidence" value="ECO:0007669"/>
    <property type="project" value="EnsemblFungi"/>
</dbReference>
<dbReference type="GO" id="GO:0003723">
    <property type="term" value="F:RNA binding"/>
    <property type="evidence" value="ECO:0007669"/>
    <property type="project" value="UniProtKB-UniRule"/>
</dbReference>
<dbReference type="VEuPathDB" id="FungiDB:B1J91_B01397g"/>
<dbReference type="Proteomes" id="UP000054886">
    <property type="component" value="Unassembled WGS sequence"/>
</dbReference>
<protein>
    <submittedName>
        <fullName evidence="7">60S ribosome subunit biogenesis protein NOP8</fullName>
    </submittedName>
</protein>
<accession>A0A0W0EFS2</accession>
<dbReference type="VEuPathDB" id="FungiDB:CAGL0B01397g"/>
<sequence>MVEKRLFIGNLKHGVEECLADLEQRFKAFGEYVGSGQDVFERHNGFAFVTMRFEDAEALQRLKSRFHKVKFKGNQLIVDYARPAWSQERESQQREEQKQSRVLEKRQRKNDWEHYKKMEHINASWRDLKEVVPGRMRESPRSRQGLRNITFRLNVGGALKVYKCYKTKLWGYERDKDTRDLVHKFSNHRFWKDGSDHVVERLDYSRSRGALRWANMDEEWRPYLELRNRRRPATAAGVAGEALDSSGSTLATSTVDDLVDADESDIEQEKERTNNILAQMMDSFDFAKPMALDDEDAGKLPDAEQNRSSAKDNRNYKSETAPENADYYQDEETVAEEAAQADGDDSEEFIPTFGANTSNNGNEQDTRKVIEGTISNTDTLRTLFNPEVTGEASGIEAAGATFKLINDGDQDIDQSKNPELAVEDVQVQEEVPVAETHTKQRRNLFFPHFESPFLQGQTQLSKIQAGQQVDLLQTWSDDFWANRGLWMKEMKQKKRDALRKLRKRKGGDHNVFLL</sequence>
<dbReference type="Gene3D" id="3.30.70.330">
    <property type="match status" value="1"/>
</dbReference>
<reference evidence="7 8" key="1">
    <citation type="submission" date="2015-10" db="EMBL/GenBank/DDBJ databases">
        <title>Draft genomes sequences of Candida glabrata isolates 1A, 1B, 2A, 2B, 3A and 3B.</title>
        <authorList>
            <person name="Haavelsrud O.E."/>
            <person name="Gaustad P."/>
        </authorList>
    </citation>
    <scope>NUCLEOTIDE SEQUENCE [LARGE SCALE GENOMIC DNA]</scope>
    <source>
        <strain evidence="7">910700640</strain>
    </source>
</reference>
<evidence type="ECO:0000259" key="6">
    <source>
        <dbReference type="PROSITE" id="PS50102"/>
    </source>
</evidence>
<dbReference type="VEuPathDB" id="FungiDB:GVI51_B01243"/>
<dbReference type="AlphaFoldDB" id="A0A0W0EFS2"/>
<feature type="region of interest" description="Disordered" evidence="5">
    <location>
        <begin position="294"/>
        <end position="346"/>
    </location>
</feature>
<keyword evidence="2 4" id="KW-0694">RNA-binding</keyword>
<comment type="caution">
    <text evidence="7">The sequence shown here is derived from an EMBL/GenBank/DDBJ whole genome shotgun (WGS) entry which is preliminary data.</text>
</comment>
<dbReference type="EMBL" id="LLZZ01000118">
    <property type="protein sequence ID" value="KTB03922.1"/>
    <property type="molecule type" value="Genomic_DNA"/>
</dbReference>
<evidence type="ECO:0000313" key="8">
    <source>
        <dbReference type="Proteomes" id="UP000054886"/>
    </source>
</evidence>
<name>A0A0W0EFS2_CANGB</name>
<dbReference type="CDD" id="cd12226">
    <property type="entry name" value="RRM_NOL8"/>
    <property type="match status" value="1"/>
</dbReference>
<proteinExistence type="predicted"/>
<dbReference type="PROSITE" id="PS50102">
    <property type="entry name" value="RRM"/>
    <property type="match status" value="1"/>
</dbReference>
<comment type="subcellular location">
    <subcellularLocation>
        <location evidence="1">Nucleus</location>
        <location evidence="1">Nucleolus</location>
    </subcellularLocation>
</comment>
<feature type="domain" description="RRM" evidence="6">
    <location>
        <begin position="4"/>
        <end position="83"/>
    </location>
</feature>
<dbReference type="GO" id="GO:0005730">
    <property type="term" value="C:nucleolus"/>
    <property type="evidence" value="ECO:0007669"/>
    <property type="project" value="UniProtKB-SubCell"/>
</dbReference>
<dbReference type="VEuPathDB" id="FungiDB:GWK60_B01199"/>
<keyword evidence="3" id="KW-0539">Nucleus</keyword>
<evidence type="ECO:0000256" key="5">
    <source>
        <dbReference type="SAM" id="MobiDB-lite"/>
    </source>
</evidence>
<evidence type="ECO:0000256" key="2">
    <source>
        <dbReference type="ARBA" id="ARBA00022884"/>
    </source>
</evidence>